<evidence type="ECO:0000313" key="2">
    <source>
        <dbReference type="EMBL" id="KAK1925064.1"/>
    </source>
</evidence>
<comment type="caution">
    <text evidence="2">The sequence shown here is derived from an EMBL/GenBank/DDBJ whole genome shotgun (WGS) entry which is preliminary data.</text>
</comment>
<dbReference type="Proteomes" id="UP001182556">
    <property type="component" value="Unassembled WGS sequence"/>
</dbReference>
<evidence type="ECO:0000313" key="3">
    <source>
        <dbReference type="Proteomes" id="UP001182556"/>
    </source>
</evidence>
<gene>
    <name evidence="2" type="ORF">DB88DRAFT_525812</name>
</gene>
<protein>
    <submittedName>
        <fullName evidence="2">Uncharacterized protein</fullName>
    </submittedName>
</protein>
<feature type="region of interest" description="Disordered" evidence="1">
    <location>
        <begin position="260"/>
        <end position="336"/>
    </location>
</feature>
<evidence type="ECO:0000256" key="1">
    <source>
        <dbReference type="SAM" id="MobiDB-lite"/>
    </source>
</evidence>
<organism evidence="2 3">
    <name type="scientific">Papiliotrema laurentii</name>
    <name type="common">Cryptococcus laurentii</name>
    <dbReference type="NCBI Taxonomy" id="5418"/>
    <lineage>
        <taxon>Eukaryota</taxon>
        <taxon>Fungi</taxon>
        <taxon>Dikarya</taxon>
        <taxon>Basidiomycota</taxon>
        <taxon>Agaricomycotina</taxon>
        <taxon>Tremellomycetes</taxon>
        <taxon>Tremellales</taxon>
        <taxon>Rhynchogastremaceae</taxon>
        <taxon>Papiliotrema</taxon>
    </lineage>
</organism>
<dbReference type="EMBL" id="JAODAN010000004">
    <property type="protein sequence ID" value="KAK1925064.1"/>
    <property type="molecule type" value="Genomic_DNA"/>
</dbReference>
<name>A0AAD9FRT4_PAPLA</name>
<reference evidence="2" key="1">
    <citation type="submission" date="2023-02" db="EMBL/GenBank/DDBJ databases">
        <title>Identification and recombinant expression of a fungal hydrolase from Papiliotrema laurentii that hydrolyzes apple cutin and clears colloidal polyester polyurethane.</title>
        <authorList>
            <consortium name="DOE Joint Genome Institute"/>
            <person name="Roman V.A."/>
            <person name="Bojanowski C."/>
            <person name="Crable B.R."/>
            <person name="Wagner D.N."/>
            <person name="Hung C.S."/>
            <person name="Nadeau L.J."/>
            <person name="Schratz L."/>
            <person name="Haridas S."/>
            <person name="Pangilinan J."/>
            <person name="Lipzen A."/>
            <person name="Na H."/>
            <person name="Yan M."/>
            <person name="Ng V."/>
            <person name="Grigoriev I.V."/>
            <person name="Spatafora J.W."/>
            <person name="Barlow D."/>
            <person name="Biffinger J."/>
            <person name="Kelley-Loughnane N."/>
            <person name="Varaljay V.A."/>
            <person name="Crookes-Goodson W.J."/>
        </authorList>
    </citation>
    <scope>NUCLEOTIDE SEQUENCE</scope>
    <source>
        <strain evidence="2">5307AH</strain>
    </source>
</reference>
<dbReference type="AlphaFoldDB" id="A0AAD9FRT4"/>
<keyword evidence="3" id="KW-1185">Reference proteome</keyword>
<accession>A0AAD9FRT4</accession>
<feature type="compositionally biased region" description="Basic and acidic residues" evidence="1">
    <location>
        <begin position="260"/>
        <end position="280"/>
    </location>
</feature>
<proteinExistence type="predicted"/>
<sequence>MPDPDGVFDRVTKPLWDGLNLLETELLEKNLSSDDLLRREWRRAKQQIVQNMYTRMGQRHGSCVHPASCVTKFIEGSLKPTEQGTEVKLEVNVESAEKTIQSLVDNVTIPSLRVTDVISVRPRGDEYVSQGINEADARKYESMLGNIRDTIQHLNDLAMAPDTNPDSDKFISIPHLTSKRLARSMLDEFSTHAWKTGATKLELQIDGGGVKIDREPFAVETLLSKKVKEFPFGALQYRIKAMVNEKSVLSQWYTGQDAKKQPEQDVWELNKTRTEMEDLRKKRHKGRRKKRRETSHEQGENHSSGAGIAPVSSPHDAMPPPAKRVLGDSMCPNGEDHRAFRKLRGTVQYTTSGARVRARRLEKL</sequence>
<feature type="compositionally biased region" description="Basic residues" evidence="1">
    <location>
        <begin position="281"/>
        <end position="293"/>
    </location>
</feature>